<feature type="compositionally biased region" description="Basic and acidic residues" evidence="1">
    <location>
        <begin position="497"/>
        <end position="509"/>
    </location>
</feature>
<dbReference type="OrthoDB" id="4120617at2759"/>
<gene>
    <name evidence="4" type="ORF">Z517_00988</name>
</gene>
<feature type="region of interest" description="Disordered" evidence="1">
    <location>
        <begin position="272"/>
        <end position="299"/>
    </location>
</feature>
<feature type="region of interest" description="Disordered" evidence="1">
    <location>
        <begin position="82"/>
        <end position="150"/>
    </location>
</feature>
<feature type="compositionally biased region" description="Basic and acidic residues" evidence="1">
    <location>
        <begin position="708"/>
        <end position="718"/>
    </location>
</feature>
<keyword evidence="3" id="KW-0732">Signal</keyword>
<feature type="compositionally biased region" description="Polar residues" evidence="1">
    <location>
        <begin position="125"/>
        <end position="134"/>
    </location>
</feature>
<dbReference type="EMBL" id="KN846969">
    <property type="protein sequence ID" value="KIW85596.1"/>
    <property type="molecule type" value="Genomic_DNA"/>
</dbReference>
<feature type="compositionally biased region" description="Polar residues" evidence="1">
    <location>
        <begin position="635"/>
        <end position="659"/>
    </location>
</feature>
<protein>
    <submittedName>
        <fullName evidence="4">Unplaced genomic scaffold supercont1.1, whole genome shotgun sequence</fullName>
    </submittedName>
</protein>
<feature type="chain" id="PRO_5002240970" evidence="3">
    <location>
        <begin position="20"/>
        <end position="769"/>
    </location>
</feature>
<feature type="compositionally biased region" description="Basic and acidic residues" evidence="1">
    <location>
        <begin position="624"/>
        <end position="634"/>
    </location>
</feature>
<keyword evidence="2" id="KW-0472">Membrane</keyword>
<evidence type="ECO:0000313" key="4">
    <source>
        <dbReference type="EMBL" id="KIW85596.1"/>
    </source>
</evidence>
<organism evidence="4 5">
    <name type="scientific">Fonsecaea pedrosoi CBS 271.37</name>
    <dbReference type="NCBI Taxonomy" id="1442368"/>
    <lineage>
        <taxon>Eukaryota</taxon>
        <taxon>Fungi</taxon>
        <taxon>Dikarya</taxon>
        <taxon>Ascomycota</taxon>
        <taxon>Pezizomycotina</taxon>
        <taxon>Eurotiomycetes</taxon>
        <taxon>Chaetothyriomycetidae</taxon>
        <taxon>Chaetothyriales</taxon>
        <taxon>Herpotrichiellaceae</taxon>
        <taxon>Fonsecaea</taxon>
    </lineage>
</organism>
<evidence type="ECO:0000313" key="5">
    <source>
        <dbReference type="Proteomes" id="UP000053029"/>
    </source>
</evidence>
<dbReference type="AlphaFoldDB" id="A0A0D2E6A9"/>
<feature type="compositionally biased region" description="Low complexity" evidence="1">
    <location>
        <begin position="566"/>
        <end position="598"/>
    </location>
</feature>
<feature type="compositionally biased region" description="Basic residues" evidence="1">
    <location>
        <begin position="473"/>
        <end position="488"/>
    </location>
</feature>
<feature type="transmembrane region" description="Helical" evidence="2">
    <location>
        <begin position="185"/>
        <end position="207"/>
    </location>
</feature>
<dbReference type="STRING" id="1442368.A0A0D2E6A9"/>
<dbReference type="Proteomes" id="UP000053029">
    <property type="component" value="Unassembled WGS sequence"/>
</dbReference>
<feature type="region of interest" description="Disordered" evidence="1">
    <location>
        <begin position="403"/>
        <end position="455"/>
    </location>
</feature>
<evidence type="ECO:0000256" key="2">
    <source>
        <dbReference type="SAM" id="Phobius"/>
    </source>
</evidence>
<keyword evidence="5" id="KW-1185">Reference proteome</keyword>
<evidence type="ECO:0000256" key="3">
    <source>
        <dbReference type="SAM" id="SignalP"/>
    </source>
</evidence>
<name>A0A0D2E6A9_9EURO</name>
<reference evidence="4 5" key="1">
    <citation type="submission" date="2015-01" db="EMBL/GenBank/DDBJ databases">
        <title>The Genome Sequence of Fonsecaea pedrosoi CBS 271.37.</title>
        <authorList>
            <consortium name="The Broad Institute Genomics Platform"/>
            <person name="Cuomo C."/>
            <person name="de Hoog S."/>
            <person name="Gorbushina A."/>
            <person name="Stielow B."/>
            <person name="Teixiera M."/>
            <person name="Abouelleil A."/>
            <person name="Chapman S.B."/>
            <person name="Priest M."/>
            <person name="Young S.K."/>
            <person name="Wortman J."/>
            <person name="Nusbaum C."/>
            <person name="Birren B."/>
        </authorList>
    </citation>
    <scope>NUCLEOTIDE SEQUENCE [LARGE SCALE GENOMIC DNA]</scope>
    <source>
        <strain evidence="4 5">CBS 271.37</strain>
    </source>
</reference>
<accession>A0A0D2E6A9</accession>
<proteinExistence type="predicted"/>
<feature type="compositionally biased region" description="Polar residues" evidence="1">
    <location>
        <begin position="409"/>
        <end position="418"/>
    </location>
</feature>
<sequence>MRRILISLLATAAFPLLTTQQTLDPLSIIVSEAFSVYTEVNSLLSSAASAVSAAAGSAVSTAGTSSPDAASSSTIAQYTASSNDATSSESSGLSDTSSTSTTSAPFISTSNPSASTTSSPIFFGSTPSSTPNARSSTPSGSSSSITYPTRTSPVIGTSSVLGAAAGTETSTSSLAKSRQDSDLPIILGCVLGALALGFCILALVLCFKRRRLSSSPRHSALSAGDDEVESWRVNRPSVSGASQDPLHRGIHAAGVAPLMSEHPAFRTSQGYENPFVPVPPPPRRTAPNSRPGLTDGMIPGDDPFVKEIGKPSRSESISSTYSTHHVGGIAAGIAAAAAGADLMHSYDRHPDENEPMVSPVPASDRTVPAQITRKPVPVHYANNSEPWPYSPVSPIDPVAENAGFMASPRKSSGESGPSLSRDPARANTVFDQDYAPHGGALGQDDHGLGAATGGSDAGPVGVAALGYWDNRGSHRSRSRSSSSKRHSRPTMALPNDGLERGGRTSRDHGSSQAYKDVLPQKSYDGSLPGEHDPFRASAAPPPRSRRNSAFGPAHPGAVAFNGANRPVVPSPLSSEVPRDPSYSPPRSRARGLSGSSSRFSFSYEPVADDYGAYPPFSITSSNFDRGKTGQDKIPTDQSTSDLTRPGVTNANEYVLTATSGPLGPQPHIETLPSSSGDRKAAMDTDDAPWRMSDGMPAGWQRTSTDSPRNSREHMRNRDSGVSMGTGAGLGGRRGRRLRASDLAGSSTARPGINDDGYGYGYGYGYGQAL</sequence>
<dbReference type="VEuPathDB" id="FungiDB:Z517_00988"/>
<keyword evidence="2" id="KW-0812">Transmembrane</keyword>
<feature type="signal peptide" evidence="3">
    <location>
        <begin position="1"/>
        <end position="19"/>
    </location>
</feature>
<feature type="region of interest" description="Disordered" evidence="1">
    <location>
        <begin position="621"/>
        <end position="734"/>
    </location>
</feature>
<dbReference type="GeneID" id="25300478"/>
<feature type="region of interest" description="Disordered" evidence="1">
    <location>
        <begin position="469"/>
        <end position="598"/>
    </location>
</feature>
<feature type="compositionally biased region" description="Low complexity" evidence="1">
    <location>
        <begin position="82"/>
        <end position="120"/>
    </location>
</feature>
<dbReference type="RefSeq" id="XP_013289404.1">
    <property type="nucleotide sequence ID" value="XM_013433950.1"/>
</dbReference>
<dbReference type="HOGENOM" id="CLU_019695_0_0_1"/>
<feature type="compositionally biased region" description="Low complexity" evidence="1">
    <location>
        <begin position="135"/>
        <end position="144"/>
    </location>
</feature>
<evidence type="ECO:0000256" key="1">
    <source>
        <dbReference type="SAM" id="MobiDB-lite"/>
    </source>
</evidence>
<keyword evidence="2" id="KW-1133">Transmembrane helix</keyword>